<evidence type="ECO:0000256" key="1">
    <source>
        <dbReference type="SAM" id="MobiDB-lite"/>
    </source>
</evidence>
<feature type="region of interest" description="Disordered" evidence="1">
    <location>
        <begin position="101"/>
        <end position="141"/>
    </location>
</feature>
<dbReference type="InterPro" id="IPR040183">
    <property type="entry name" value="THUMPD1-like"/>
</dbReference>
<evidence type="ECO:0000313" key="3">
    <source>
        <dbReference type="Proteomes" id="UP000516437"/>
    </source>
</evidence>
<dbReference type="GO" id="GO:0003723">
    <property type="term" value="F:RNA binding"/>
    <property type="evidence" value="ECO:0007669"/>
    <property type="project" value="InterPro"/>
</dbReference>
<dbReference type="Proteomes" id="UP000516437">
    <property type="component" value="Chromosome 7"/>
</dbReference>
<organism evidence="2 3">
    <name type="scientific">Morella rubra</name>
    <name type="common">Chinese bayberry</name>
    <dbReference type="NCBI Taxonomy" id="262757"/>
    <lineage>
        <taxon>Eukaryota</taxon>
        <taxon>Viridiplantae</taxon>
        <taxon>Streptophyta</taxon>
        <taxon>Embryophyta</taxon>
        <taxon>Tracheophyta</taxon>
        <taxon>Spermatophyta</taxon>
        <taxon>Magnoliopsida</taxon>
        <taxon>eudicotyledons</taxon>
        <taxon>Gunneridae</taxon>
        <taxon>Pentapetalae</taxon>
        <taxon>rosids</taxon>
        <taxon>fabids</taxon>
        <taxon>Fagales</taxon>
        <taxon>Myricaceae</taxon>
        <taxon>Morella</taxon>
    </lineage>
</organism>
<protein>
    <submittedName>
        <fullName evidence="2">Uncharacterized protein</fullName>
    </submittedName>
</protein>
<keyword evidence="3" id="KW-1185">Reference proteome</keyword>
<accession>A0A6A1V0A7</accession>
<dbReference type="AlphaFoldDB" id="A0A6A1V0A7"/>
<proteinExistence type="predicted"/>
<dbReference type="PANTHER" id="PTHR13452">
    <property type="entry name" value="THUMP DOMAIN CONTAINING PROTEIN 1-RELATED"/>
    <property type="match status" value="1"/>
</dbReference>
<dbReference type="SUPFAM" id="SSF143437">
    <property type="entry name" value="THUMP domain-like"/>
    <property type="match status" value="1"/>
</dbReference>
<dbReference type="OrthoDB" id="367221at2759"/>
<evidence type="ECO:0000313" key="2">
    <source>
        <dbReference type="EMBL" id="KAB1206082.1"/>
    </source>
</evidence>
<name>A0A6A1V0A7_9ROSI</name>
<dbReference type="PANTHER" id="PTHR13452:SF13">
    <property type="entry name" value="OS02G0672400 PROTEIN"/>
    <property type="match status" value="1"/>
</dbReference>
<feature type="region of interest" description="Disordered" evidence="1">
    <location>
        <begin position="1"/>
        <end position="36"/>
    </location>
</feature>
<gene>
    <name evidence="2" type="ORF">CJ030_MR7G009311</name>
</gene>
<reference evidence="2 3" key="1">
    <citation type="journal article" date="2019" name="Plant Biotechnol. J.">
        <title>The red bayberry genome and genetic basis of sex determination.</title>
        <authorList>
            <person name="Jia H.M."/>
            <person name="Jia H.J."/>
            <person name="Cai Q.L."/>
            <person name="Wang Y."/>
            <person name="Zhao H.B."/>
            <person name="Yang W.F."/>
            <person name="Wang G.Y."/>
            <person name="Li Y.H."/>
            <person name="Zhan D.L."/>
            <person name="Shen Y.T."/>
            <person name="Niu Q.F."/>
            <person name="Chang L."/>
            <person name="Qiu J."/>
            <person name="Zhao L."/>
            <person name="Xie H.B."/>
            <person name="Fu W.Y."/>
            <person name="Jin J."/>
            <person name="Li X.W."/>
            <person name="Jiao Y."/>
            <person name="Zhou C.C."/>
            <person name="Tu T."/>
            <person name="Chai C.Y."/>
            <person name="Gao J.L."/>
            <person name="Fan L.J."/>
            <person name="van de Weg E."/>
            <person name="Wang J.Y."/>
            <person name="Gao Z.S."/>
        </authorList>
    </citation>
    <scope>NUCLEOTIDE SEQUENCE [LARGE SCALE GENOMIC DNA]</scope>
    <source>
        <tissue evidence="2">Leaves</tissue>
    </source>
</reference>
<feature type="compositionally biased region" description="Low complexity" evidence="1">
    <location>
        <begin position="127"/>
        <end position="138"/>
    </location>
</feature>
<comment type="caution">
    <text evidence="2">The sequence shown here is derived from an EMBL/GenBank/DDBJ whole genome shotgun (WGS) entry which is preliminary data.</text>
</comment>
<sequence length="370" mass="40662">MEEEKEQSGNQTETKVRGTSIDQDAEEEGKKRSMTPWEQHSAVISIPRFDYNAPSSLLHHSHSGFLITCTIKREKSATKEAMSILEKFVESFNSWRSDIVEKSDENADSKKRKIGMENLPRKSINLGENENASSNSGNSKHEKGICSSLARVETNLDKPVLSLVKLTRSGLVLFAFPRNTPSDTVGIVSSIMVSLESGISKSPLVRLKDTSGNTFSWCHRIFPIQATCSLNEKDLQTVVSKLVLQFLNDRQQEVAHPVKFAVGYNRRGIEETEKKILKDTSNGSNAIALLDRNNCFAVVAAAVKQAASDSTVDLKSPQFSILVELLPIAGVRNGSIVAAVSVLPQNLVNTKPRLCIKALASDSKARDGRH</sequence>
<dbReference type="GO" id="GO:0006400">
    <property type="term" value="P:tRNA modification"/>
    <property type="evidence" value="ECO:0007669"/>
    <property type="project" value="InterPro"/>
</dbReference>
<dbReference type="EMBL" id="RXIC02000025">
    <property type="protein sequence ID" value="KAB1206082.1"/>
    <property type="molecule type" value="Genomic_DNA"/>
</dbReference>